<evidence type="ECO:0000313" key="1">
    <source>
        <dbReference type="EMBL" id="KAH6945262.1"/>
    </source>
</evidence>
<keyword evidence="2" id="KW-1185">Reference proteome</keyword>
<protein>
    <submittedName>
        <fullName evidence="1">Uncharacterized protein</fullName>
    </submittedName>
</protein>
<accession>A0ACB7TIS2</accession>
<dbReference type="EMBL" id="CM023481">
    <property type="protein sequence ID" value="KAH6945262.1"/>
    <property type="molecule type" value="Genomic_DNA"/>
</dbReference>
<sequence>MSLGVAKFRLRKPAQKVPKSVRVTGCHRRGRWLYRVTRRRIGRVTAVAGQHGGRGDAPSEKAGLEPGLSGVMRAAVDVAVLARAPSAAVDGRRWLAARDGTAEAREQRDGLPARQASHGRVPPSGEERDRGSCAPLWKRAPPRSNTRRGRRADWDRCAMRSARAAEGGSSRPLPRCAHPRPHPQAPPAGGPSSGP</sequence>
<evidence type="ECO:0000313" key="2">
    <source>
        <dbReference type="Proteomes" id="UP000821845"/>
    </source>
</evidence>
<proteinExistence type="predicted"/>
<reference evidence="1" key="1">
    <citation type="submission" date="2020-05" db="EMBL/GenBank/DDBJ databases">
        <title>Large-scale comparative analyses of tick genomes elucidate their genetic diversity and vector capacities.</title>
        <authorList>
            <person name="Jia N."/>
            <person name="Wang J."/>
            <person name="Shi W."/>
            <person name="Du L."/>
            <person name="Sun Y."/>
            <person name="Zhan W."/>
            <person name="Jiang J."/>
            <person name="Wang Q."/>
            <person name="Zhang B."/>
            <person name="Ji P."/>
            <person name="Sakyi L.B."/>
            <person name="Cui X."/>
            <person name="Yuan T."/>
            <person name="Jiang B."/>
            <person name="Yang W."/>
            <person name="Lam T.T.-Y."/>
            <person name="Chang Q."/>
            <person name="Ding S."/>
            <person name="Wang X."/>
            <person name="Zhu J."/>
            <person name="Ruan X."/>
            <person name="Zhao L."/>
            <person name="Wei J."/>
            <person name="Que T."/>
            <person name="Du C."/>
            <person name="Cheng J."/>
            <person name="Dai P."/>
            <person name="Han X."/>
            <person name="Huang E."/>
            <person name="Gao Y."/>
            <person name="Liu J."/>
            <person name="Shao H."/>
            <person name="Ye R."/>
            <person name="Li L."/>
            <person name="Wei W."/>
            <person name="Wang X."/>
            <person name="Wang C."/>
            <person name="Yang T."/>
            <person name="Huo Q."/>
            <person name="Li W."/>
            <person name="Guo W."/>
            <person name="Chen H."/>
            <person name="Zhou L."/>
            <person name="Ni X."/>
            <person name="Tian J."/>
            <person name="Zhou Y."/>
            <person name="Sheng Y."/>
            <person name="Liu T."/>
            <person name="Pan Y."/>
            <person name="Xia L."/>
            <person name="Li J."/>
            <person name="Zhao F."/>
            <person name="Cao W."/>
        </authorList>
    </citation>
    <scope>NUCLEOTIDE SEQUENCE</scope>
    <source>
        <strain evidence="1">Hyas-2018</strain>
    </source>
</reference>
<gene>
    <name evidence="1" type="ORF">HPB50_007696</name>
</gene>
<organism evidence="1 2">
    <name type="scientific">Hyalomma asiaticum</name>
    <name type="common">Tick</name>
    <dbReference type="NCBI Taxonomy" id="266040"/>
    <lineage>
        <taxon>Eukaryota</taxon>
        <taxon>Metazoa</taxon>
        <taxon>Ecdysozoa</taxon>
        <taxon>Arthropoda</taxon>
        <taxon>Chelicerata</taxon>
        <taxon>Arachnida</taxon>
        <taxon>Acari</taxon>
        <taxon>Parasitiformes</taxon>
        <taxon>Ixodida</taxon>
        <taxon>Ixodoidea</taxon>
        <taxon>Ixodidae</taxon>
        <taxon>Hyalomminae</taxon>
        <taxon>Hyalomma</taxon>
    </lineage>
</organism>
<name>A0ACB7TIS2_HYAAI</name>
<dbReference type="Proteomes" id="UP000821845">
    <property type="component" value="Chromosome 1"/>
</dbReference>
<comment type="caution">
    <text evidence="1">The sequence shown here is derived from an EMBL/GenBank/DDBJ whole genome shotgun (WGS) entry which is preliminary data.</text>
</comment>